<dbReference type="GO" id="GO:0009279">
    <property type="term" value="C:cell outer membrane"/>
    <property type="evidence" value="ECO:0007669"/>
    <property type="project" value="UniProtKB-SubCell"/>
</dbReference>
<comment type="caution">
    <text evidence="18">The sequence shown here is derived from an EMBL/GenBank/DDBJ whole genome shotgun (WGS) entry which is preliminary data.</text>
</comment>
<keyword evidence="11 14" id="KW-0472">Membrane</keyword>
<dbReference type="AlphaFoldDB" id="A0A418M0L5"/>
<evidence type="ECO:0000256" key="15">
    <source>
        <dbReference type="RuleBase" id="RU003357"/>
    </source>
</evidence>
<evidence type="ECO:0000256" key="10">
    <source>
        <dbReference type="ARBA" id="ARBA00023077"/>
    </source>
</evidence>
<name>A0A418M0L5_9BACT</name>
<evidence type="ECO:0000256" key="4">
    <source>
        <dbReference type="ARBA" id="ARBA00022452"/>
    </source>
</evidence>
<dbReference type="InterPro" id="IPR036942">
    <property type="entry name" value="Beta-barrel_TonB_sf"/>
</dbReference>
<dbReference type="Gene3D" id="2.40.170.20">
    <property type="entry name" value="TonB-dependent receptor, beta-barrel domain"/>
    <property type="match status" value="1"/>
</dbReference>
<evidence type="ECO:0000313" key="18">
    <source>
        <dbReference type="EMBL" id="RIV19039.1"/>
    </source>
</evidence>
<evidence type="ECO:0000256" key="6">
    <source>
        <dbReference type="ARBA" id="ARBA00022692"/>
    </source>
</evidence>
<dbReference type="Gene3D" id="2.60.40.1120">
    <property type="entry name" value="Carboxypeptidase-like, regulatory domain"/>
    <property type="match status" value="1"/>
</dbReference>
<dbReference type="GO" id="GO:0015891">
    <property type="term" value="P:siderophore transport"/>
    <property type="evidence" value="ECO:0007669"/>
    <property type="project" value="InterPro"/>
</dbReference>
<keyword evidence="5" id="KW-0410">Iron transport</keyword>
<evidence type="ECO:0000256" key="14">
    <source>
        <dbReference type="PROSITE-ProRule" id="PRU01360"/>
    </source>
</evidence>
<evidence type="ECO:0000256" key="5">
    <source>
        <dbReference type="ARBA" id="ARBA00022496"/>
    </source>
</evidence>
<sequence>MLYHYSIRVILVNHICQFVCLLSFLVVGSSALAQQNASIRGAVQTADGKPAAFVSVKLKGTSRGSIADAQGQFRIDRVKPGTYTLTASLVGLQTQEKMVTVAVGEIMTTDFTLAENNEQLQEVTITAGRTLKPDSRQLSRMPIKYLDDVQAYSVATKEVIREIGATDFQTALRAVPGAAAATTDGYGYTTLYLRGFAVSPNFRNGLFNNTLTGGDPQSIEQIEVLRGPAGTLFGSSGTAASYGGVINKVTKTAFNGQLYEGSLALGSYGLTRATADINTVLSQENNVFFRLNVAYQVDPFWQQTSAKQKDMLVAPVLVYKPSDKLQLKLEAELNSSQYPYKFYFLTDGLDLSRPRNIRDLPLRYDRYYGDQQFRNVKPVTQNFFAGQAQYTLSSGWKLTADLQKTMYDHTNGAFFPYFRSDTLMARDYYDYDYQFDATTAQLNLNGQFRLGRIQNNLLVGVNVQDVQQASQGRYSATPFHMDTINLARDFVPIANPTTARANANNVTFTYLNQFRSTGLYVADQVDLTNRFHVLLSLRYDWYYNPGYADFSRQNPQPYRQGALSPKLGAVYQLIPEKLSLFGNYSTGFNNVAPTSLQTFQPEFSRQWEGGVKLALNNILTGTLSYYDIAISNVVRQSPTNQQLRIQDGTRLSRGIDVEVVANPLPGWRILAGYGYNNSQFERADESVQGKRPAGVAPHAANLWTTYAVQTGILRGLGFGFGFNHYAQNFNNDLNTFVIPAYTVLNATVFYNVGNCRFSLNGNNLTNQRYWNYAGLPQKPINWLASLSVRI</sequence>
<dbReference type="Pfam" id="PF13715">
    <property type="entry name" value="CarbopepD_reg_2"/>
    <property type="match status" value="1"/>
</dbReference>
<comment type="similarity">
    <text evidence="2 14 15">Belongs to the TonB-dependent receptor family.</text>
</comment>
<dbReference type="InterPro" id="IPR000531">
    <property type="entry name" value="Beta-barrel_TonB"/>
</dbReference>
<feature type="domain" description="TonB-dependent receptor plug" evidence="17">
    <location>
        <begin position="150"/>
        <end position="239"/>
    </location>
</feature>
<keyword evidence="7" id="KW-0732">Signal</keyword>
<dbReference type="SUPFAM" id="SSF56935">
    <property type="entry name" value="Porins"/>
    <property type="match status" value="1"/>
</dbReference>
<dbReference type="Pfam" id="PF00593">
    <property type="entry name" value="TonB_dep_Rec_b-barrel"/>
    <property type="match status" value="1"/>
</dbReference>
<dbReference type="InterPro" id="IPR010105">
    <property type="entry name" value="TonB_sidphr_rcpt"/>
</dbReference>
<keyword evidence="10 15" id="KW-0798">TonB box</keyword>
<evidence type="ECO:0000256" key="11">
    <source>
        <dbReference type="ARBA" id="ARBA00023136"/>
    </source>
</evidence>
<dbReference type="InterPro" id="IPR013784">
    <property type="entry name" value="Carb-bd-like_fold"/>
</dbReference>
<dbReference type="GO" id="GO:0038023">
    <property type="term" value="F:signaling receptor activity"/>
    <property type="evidence" value="ECO:0007669"/>
    <property type="project" value="InterPro"/>
</dbReference>
<evidence type="ECO:0000256" key="1">
    <source>
        <dbReference type="ARBA" id="ARBA00004571"/>
    </source>
</evidence>
<dbReference type="CDD" id="cd01347">
    <property type="entry name" value="ligand_gated_channel"/>
    <property type="match status" value="1"/>
</dbReference>
<keyword evidence="4 14" id="KW-1134">Transmembrane beta strand</keyword>
<evidence type="ECO:0000256" key="12">
    <source>
        <dbReference type="ARBA" id="ARBA00023170"/>
    </source>
</evidence>
<dbReference type="InterPro" id="IPR037066">
    <property type="entry name" value="Plug_dom_sf"/>
</dbReference>
<keyword evidence="9" id="KW-0406">Ion transport</keyword>
<dbReference type="GO" id="GO:0015344">
    <property type="term" value="F:siderophore uptake transmembrane transporter activity"/>
    <property type="evidence" value="ECO:0007669"/>
    <property type="project" value="TreeGrafter"/>
</dbReference>
<evidence type="ECO:0000256" key="9">
    <source>
        <dbReference type="ARBA" id="ARBA00023065"/>
    </source>
</evidence>
<evidence type="ECO:0000256" key="3">
    <source>
        <dbReference type="ARBA" id="ARBA00022448"/>
    </source>
</evidence>
<protein>
    <submittedName>
        <fullName evidence="18">TonB-dependent receptor</fullName>
    </submittedName>
</protein>
<keyword evidence="3 14" id="KW-0813">Transport</keyword>
<comment type="subcellular location">
    <subcellularLocation>
        <location evidence="1 14">Cell outer membrane</location>
        <topology evidence="1 14">Multi-pass membrane protein</topology>
    </subcellularLocation>
</comment>
<dbReference type="Proteomes" id="UP000283523">
    <property type="component" value="Unassembled WGS sequence"/>
</dbReference>
<dbReference type="Pfam" id="PF07715">
    <property type="entry name" value="Plug"/>
    <property type="match status" value="1"/>
</dbReference>
<evidence type="ECO:0000259" key="16">
    <source>
        <dbReference type="Pfam" id="PF00593"/>
    </source>
</evidence>
<dbReference type="GO" id="GO:0030246">
    <property type="term" value="F:carbohydrate binding"/>
    <property type="evidence" value="ECO:0007669"/>
    <property type="project" value="InterPro"/>
</dbReference>
<proteinExistence type="inferred from homology"/>
<gene>
    <name evidence="18" type="ORF">DYU11_26440</name>
</gene>
<keyword evidence="19" id="KW-1185">Reference proteome</keyword>
<keyword evidence="8" id="KW-0408">Iron</keyword>
<dbReference type="RefSeq" id="WP_119670750.1">
    <property type="nucleotide sequence ID" value="NZ_QXED01000009.1"/>
</dbReference>
<accession>A0A418M0L5</accession>
<dbReference type="EMBL" id="QXED01000009">
    <property type="protein sequence ID" value="RIV19039.1"/>
    <property type="molecule type" value="Genomic_DNA"/>
</dbReference>
<evidence type="ECO:0000256" key="8">
    <source>
        <dbReference type="ARBA" id="ARBA00023004"/>
    </source>
</evidence>
<dbReference type="InterPro" id="IPR039426">
    <property type="entry name" value="TonB-dep_rcpt-like"/>
</dbReference>
<evidence type="ECO:0000256" key="2">
    <source>
        <dbReference type="ARBA" id="ARBA00009810"/>
    </source>
</evidence>
<evidence type="ECO:0000256" key="13">
    <source>
        <dbReference type="ARBA" id="ARBA00023237"/>
    </source>
</evidence>
<dbReference type="OrthoDB" id="9758472at2"/>
<evidence type="ECO:0000256" key="7">
    <source>
        <dbReference type="ARBA" id="ARBA00022729"/>
    </source>
</evidence>
<dbReference type="Gene3D" id="2.170.130.10">
    <property type="entry name" value="TonB-dependent receptor, plug domain"/>
    <property type="match status" value="1"/>
</dbReference>
<dbReference type="PANTHER" id="PTHR32552:SF68">
    <property type="entry name" value="FERRICHROME OUTER MEMBRANE TRANSPORTER_PHAGE RECEPTOR"/>
    <property type="match status" value="1"/>
</dbReference>
<evidence type="ECO:0000313" key="19">
    <source>
        <dbReference type="Proteomes" id="UP000283523"/>
    </source>
</evidence>
<dbReference type="NCBIfam" id="TIGR01783">
    <property type="entry name" value="TonB-siderophor"/>
    <property type="match status" value="1"/>
</dbReference>
<dbReference type="PANTHER" id="PTHR32552">
    <property type="entry name" value="FERRICHROME IRON RECEPTOR-RELATED"/>
    <property type="match status" value="1"/>
</dbReference>
<dbReference type="SUPFAM" id="SSF49452">
    <property type="entry name" value="Starch-binding domain-like"/>
    <property type="match status" value="1"/>
</dbReference>
<dbReference type="PROSITE" id="PS52016">
    <property type="entry name" value="TONB_DEPENDENT_REC_3"/>
    <property type="match status" value="1"/>
</dbReference>
<feature type="domain" description="TonB-dependent receptor-like beta-barrel" evidence="16">
    <location>
        <begin position="335"/>
        <end position="764"/>
    </location>
</feature>
<keyword evidence="13 14" id="KW-0998">Cell outer membrane</keyword>
<reference evidence="18 19" key="1">
    <citation type="submission" date="2018-08" db="EMBL/GenBank/DDBJ databases">
        <title>Fibrisoma montanum sp. nov., isolated from Danxia mountain soil.</title>
        <authorList>
            <person name="Huang Y."/>
        </authorList>
    </citation>
    <scope>NUCLEOTIDE SEQUENCE [LARGE SCALE GENOMIC DNA]</scope>
    <source>
        <strain evidence="18 19">HYT19</strain>
    </source>
</reference>
<organism evidence="18 19">
    <name type="scientific">Fibrisoma montanum</name>
    <dbReference type="NCBI Taxonomy" id="2305895"/>
    <lineage>
        <taxon>Bacteria</taxon>
        <taxon>Pseudomonadati</taxon>
        <taxon>Bacteroidota</taxon>
        <taxon>Cytophagia</taxon>
        <taxon>Cytophagales</taxon>
        <taxon>Spirosomataceae</taxon>
        <taxon>Fibrisoma</taxon>
    </lineage>
</organism>
<keyword evidence="6 14" id="KW-0812">Transmembrane</keyword>
<dbReference type="InterPro" id="IPR012910">
    <property type="entry name" value="Plug_dom"/>
</dbReference>
<keyword evidence="12 18" id="KW-0675">Receptor</keyword>
<evidence type="ECO:0000259" key="17">
    <source>
        <dbReference type="Pfam" id="PF07715"/>
    </source>
</evidence>